<comment type="caution">
    <text evidence="2">The sequence shown here is derived from an EMBL/GenBank/DDBJ whole genome shotgun (WGS) entry which is preliminary data.</text>
</comment>
<reference evidence="2 3" key="1">
    <citation type="submission" date="2020-02" db="EMBL/GenBank/DDBJ databases">
        <title>Albibacoteraceae fam. nov., the first described family within the subdivision 4 Verrucomicrobia.</title>
        <authorList>
            <person name="Xi F."/>
        </authorList>
    </citation>
    <scope>NUCLEOTIDE SEQUENCE [LARGE SCALE GENOMIC DNA]</scope>
    <source>
        <strain evidence="2 3">CK1056</strain>
    </source>
</reference>
<dbReference type="Proteomes" id="UP000478417">
    <property type="component" value="Unassembled WGS sequence"/>
</dbReference>
<keyword evidence="3" id="KW-1185">Reference proteome</keyword>
<name>A0A6B2LYZ0_9BACT</name>
<keyword evidence="1" id="KW-0732">Signal</keyword>
<evidence type="ECO:0000256" key="1">
    <source>
        <dbReference type="SAM" id="SignalP"/>
    </source>
</evidence>
<accession>A0A6B2LYZ0</accession>
<sequence>MKLRTIIACLFLYSVHSASAIISVGGPTTEWVEIIYPGVQSDYLTDQQTGIYEFDIVGSADGSHPGIYTQFDNGGDDLSRTDGELAFRFRVGGNKNPAYFEGLAWVGMDVNGDGVLDLFAGVENPKAATWTISIHDAGTGANISPSTTSISTTPEFSYNSIAGTFDWAPVTSTNDPSATNFDLDGGGETDYFISFKLPFADLVSAINTLVPGTDFDDTKAIAYVAATSTQGNSLNADLNGVEAGRDSTTTWEILGALSPELTADGTPIPEPATYAVLLGLSALILTGRRRLCRD</sequence>
<dbReference type="EMBL" id="JAAGNX010000001">
    <property type="protein sequence ID" value="NDV60987.1"/>
    <property type="molecule type" value="Genomic_DNA"/>
</dbReference>
<feature type="signal peptide" evidence="1">
    <location>
        <begin position="1"/>
        <end position="20"/>
    </location>
</feature>
<evidence type="ECO:0000313" key="3">
    <source>
        <dbReference type="Proteomes" id="UP000478417"/>
    </source>
</evidence>
<feature type="chain" id="PRO_5025567320" description="PEP-CTERM protein-sorting domain-containing protein" evidence="1">
    <location>
        <begin position="21"/>
        <end position="294"/>
    </location>
</feature>
<dbReference type="AlphaFoldDB" id="A0A6B2LYZ0"/>
<organism evidence="2 3">
    <name type="scientific">Oceanipulchritudo coccoides</name>
    <dbReference type="NCBI Taxonomy" id="2706888"/>
    <lineage>
        <taxon>Bacteria</taxon>
        <taxon>Pseudomonadati</taxon>
        <taxon>Verrucomicrobiota</taxon>
        <taxon>Opitutia</taxon>
        <taxon>Puniceicoccales</taxon>
        <taxon>Oceanipulchritudinaceae</taxon>
        <taxon>Oceanipulchritudo</taxon>
    </lineage>
</organism>
<proteinExistence type="predicted"/>
<evidence type="ECO:0008006" key="4">
    <source>
        <dbReference type="Google" id="ProtNLM"/>
    </source>
</evidence>
<protein>
    <recommendedName>
        <fullName evidence="4">PEP-CTERM protein-sorting domain-containing protein</fullName>
    </recommendedName>
</protein>
<gene>
    <name evidence="2" type="ORF">G0Q06_00835</name>
</gene>
<evidence type="ECO:0000313" key="2">
    <source>
        <dbReference type="EMBL" id="NDV60987.1"/>
    </source>
</evidence>
<dbReference type="RefSeq" id="WP_163961502.1">
    <property type="nucleotide sequence ID" value="NZ_JAAGNX010000001.1"/>
</dbReference>